<evidence type="ECO:0000313" key="6">
    <source>
        <dbReference type="EMBL" id="MFC0317860.1"/>
    </source>
</evidence>
<feature type="transmembrane region" description="Helical" evidence="5">
    <location>
        <begin position="110"/>
        <end position="128"/>
    </location>
</feature>
<feature type="transmembrane region" description="Helical" evidence="5">
    <location>
        <begin position="339"/>
        <end position="360"/>
    </location>
</feature>
<dbReference type="PANTHER" id="PTHR23501:SF5">
    <property type="entry name" value="TRANSPORT PROTEIN"/>
    <property type="match status" value="1"/>
</dbReference>
<feature type="transmembrane region" description="Helical" evidence="5">
    <location>
        <begin position="171"/>
        <end position="190"/>
    </location>
</feature>
<feature type="transmembrane region" description="Helical" evidence="5">
    <location>
        <begin position="313"/>
        <end position="332"/>
    </location>
</feature>
<feature type="transmembrane region" description="Helical" evidence="5">
    <location>
        <begin position="202"/>
        <end position="225"/>
    </location>
</feature>
<evidence type="ECO:0000256" key="2">
    <source>
        <dbReference type="ARBA" id="ARBA00022692"/>
    </source>
</evidence>
<feature type="transmembrane region" description="Helical" evidence="5">
    <location>
        <begin position="274"/>
        <end position="293"/>
    </location>
</feature>
<protein>
    <submittedName>
        <fullName evidence="6">MFS transporter</fullName>
    </submittedName>
</protein>
<dbReference type="RefSeq" id="WP_130854387.1">
    <property type="nucleotide sequence ID" value="NZ_JBHLWO010000001.1"/>
</dbReference>
<feature type="transmembrane region" description="Helical" evidence="5">
    <location>
        <begin position="81"/>
        <end position="98"/>
    </location>
</feature>
<dbReference type="Proteomes" id="UP001589774">
    <property type="component" value="Unassembled WGS sequence"/>
</dbReference>
<dbReference type="EMBL" id="JBHLWO010000001">
    <property type="protein sequence ID" value="MFC0317860.1"/>
    <property type="molecule type" value="Genomic_DNA"/>
</dbReference>
<dbReference type="Pfam" id="PF07690">
    <property type="entry name" value="MFS_1"/>
    <property type="match status" value="1"/>
</dbReference>
<evidence type="ECO:0000313" key="7">
    <source>
        <dbReference type="Proteomes" id="UP001589774"/>
    </source>
</evidence>
<dbReference type="Gene3D" id="1.20.1250.20">
    <property type="entry name" value="MFS general substrate transporter like domains"/>
    <property type="match status" value="1"/>
</dbReference>
<name>A0ABV6HIC0_9SPHI</name>
<feature type="transmembrane region" description="Helical" evidence="5">
    <location>
        <begin position="50"/>
        <end position="69"/>
    </location>
</feature>
<evidence type="ECO:0000256" key="4">
    <source>
        <dbReference type="ARBA" id="ARBA00023136"/>
    </source>
</evidence>
<keyword evidence="7" id="KW-1185">Reference proteome</keyword>
<feature type="transmembrane region" description="Helical" evidence="5">
    <location>
        <begin position="237"/>
        <end position="254"/>
    </location>
</feature>
<gene>
    <name evidence="6" type="ORF">ACFFI0_06050</name>
</gene>
<dbReference type="InterPro" id="IPR011701">
    <property type="entry name" value="MFS"/>
</dbReference>
<feature type="transmembrane region" description="Helical" evidence="5">
    <location>
        <begin position="403"/>
        <end position="424"/>
    </location>
</feature>
<dbReference type="SUPFAM" id="SSF103473">
    <property type="entry name" value="MFS general substrate transporter"/>
    <property type="match status" value="1"/>
</dbReference>
<keyword evidence="2 5" id="KW-0812">Transmembrane</keyword>
<proteinExistence type="predicted"/>
<feature type="transmembrane region" description="Helical" evidence="5">
    <location>
        <begin position="140"/>
        <end position="159"/>
    </location>
</feature>
<evidence type="ECO:0000256" key="5">
    <source>
        <dbReference type="SAM" id="Phobius"/>
    </source>
</evidence>
<dbReference type="PANTHER" id="PTHR23501">
    <property type="entry name" value="MAJOR FACILITATOR SUPERFAMILY"/>
    <property type="match status" value="1"/>
</dbReference>
<organism evidence="6 7">
    <name type="scientific">Olivibacter oleidegradans</name>
    <dbReference type="NCBI Taxonomy" id="760123"/>
    <lineage>
        <taxon>Bacteria</taxon>
        <taxon>Pseudomonadati</taxon>
        <taxon>Bacteroidota</taxon>
        <taxon>Sphingobacteriia</taxon>
        <taxon>Sphingobacteriales</taxon>
        <taxon>Sphingobacteriaceae</taxon>
        <taxon>Olivibacter</taxon>
    </lineage>
</organism>
<sequence>MADKQLFKAWVPRWLIFLTTLLLLLPTLLLFAMSTANVSAAVGYYGIEPADVQFSLLVFYAAIAAFTPLETRFFNRIATKEYLLICLSLQLVFAYGVYHSHHLGVILPIRFLQGIVNCGTTSICLNLLFRQLKSDHAREIGYSIFYGLILCVAPLTSLMAAPLIDQYDYKVIYKAITFCIIPGAIMLLSIMHNVRLSRKTPLYQLDWVSFVLYAGALVLLAYVLVYGQQLNWFDDPMVRYGAFLVPFLLLMNYWRQKSLKRPYVYVEIFRYKNIWIGLLLLVILYLVRGSFNLTSQYFAQVLGMDPLHTYRFLLWNMLGVVIGCTISTRLVILKKSLQALWCTGFALLAIYHAVMVHFFSTEANPSHYILLLILQGVGAGLLMGPVVLFIISSVPTALSKSASAIGVFVRFSTFSLSLASLNFYQLYFEKIHSNQLAEGLNQSNSLLTQRLSLYQQALSASGMPHDQAGRAAHALLAKSMHKQDFLRFCMDYYQLMAIICVITIVLILLMPIINKTIINVKNKQPAAAGF</sequence>
<evidence type="ECO:0000256" key="1">
    <source>
        <dbReference type="ARBA" id="ARBA00004141"/>
    </source>
</evidence>
<evidence type="ECO:0000256" key="3">
    <source>
        <dbReference type="ARBA" id="ARBA00022989"/>
    </source>
</evidence>
<keyword evidence="4 5" id="KW-0472">Membrane</keyword>
<dbReference type="InterPro" id="IPR036259">
    <property type="entry name" value="MFS_trans_sf"/>
</dbReference>
<feature type="transmembrane region" description="Helical" evidence="5">
    <location>
        <begin position="492"/>
        <end position="513"/>
    </location>
</feature>
<keyword evidence="3 5" id="KW-1133">Transmembrane helix</keyword>
<accession>A0ABV6HIC0</accession>
<comment type="caution">
    <text evidence="6">The sequence shown here is derived from an EMBL/GenBank/DDBJ whole genome shotgun (WGS) entry which is preliminary data.</text>
</comment>
<comment type="subcellular location">
    <subcellularLocation>
        <location evidence="1">Membrane</location>
        <topology evidence="1">Multi-pass membrane protein</topology>
    </subcellularLocation>
</comment>
<feature type="transmembrane region" description="Helical" evidence="5">
    <location>
        <begin position="366"/>
        <end position="391"/>
    </location>
</feature>
<reference evidence="6 7" key="1">
    <citation type="submission" date="2024-09" db="EMBL/GenBank/DDBJ databases">
        <authorList>
            <person name="Sun Q."/>
            <person name="Mori K."/>
        </authorList>
    </citation>
    <scope>NUCLEOTIDE SEQUENCE [LARGE SCALE GENOMIC DNA]</scope>
    <source>
        <strain evidence="6 7">CCM 7765</strain>
    </source>
</reference>